<keyword evidence="1" id="KW-0472">Membrane</keyword>
<dbReference type="EMBL" id="HG322950">
    <property type="protein sequence ID" value="CDF83089.1"/>
    <property type="molecule type" value="Genomic_DNA"/>
</dbReference>
<feature type="transmembrane region" description="Helical" evidence="1">
    <location>
        <begin position="32"/>
        <end position="52"/>
    </location>
</feature>
<keyword evidence="1" id="KW-1133">Transmembrane helix</keyword>
<protein>
    <submittedName>
        <fullName evidence="2">Uncharacterized protein</fullName>
    </submittedName>
</protein>
<reference evidence="2 3" key="1">
    <citation type="submission" date="2013-03" db="EMBL/GenBank/DDBJ databases">
        <authorList>
            <person name="Linke B."/>
        </authorList>
    </citation>
    <scope>NUCLEOTIDE SEQUENCE [LARGE SCALE GENOMIC DNA]</scope>
    <source>
        <strain evidence="2 3">B13</strain>
    </source>
</reference>
<evidence type="ECO:0000256" key="1">
    <source>
        <dbReference type="SAM" id="Phobius"/>
    </source>
</evidence>
<keyword evidence="1" id="KW-0812">Transmembrane</keyword>
<dbReference type="RefSeq" id="WP_052355216.1">
    <property type="nucleotide sequence ID" value="NZ_HG322950.1"/>
</dbReference>
<dbReference type="PATRIC" id="fig|1301098.3.peg.1725"/>
<proteinExistence type="predicted"/>
<keyword evidence="3" id="KW-1185">Reference proteome</keyword>
<evidence type="ECO:0000313" key="2">
    <source>
        <dbReference type="EMBL" id="CDF83089.1"/>
    </source>
</evidence>
<feature type="transmembrane region" description="Helical" evidence="1">
    <location>
        <begin position="6"/>
        <end position="25"/>
    </location>
</feature>
<feature type="transmembrane region" description="Helical" evidence="1">
    <location>
        <begin position="64"/>
        <end position="89"/>
    </location>
</feature>
<dbReference type="HOGENOM" id="CLU_173303_0_0_6"/>
<dbReference type="OrthoDB" id="6893752at2"/>
<sequence length="93" mass="10096">MFGLEFWETLIASFSGALLSLGLVSEPTWKQSLLAVLTGLGFGQYLSRPVAIYASRELQLDFDNYLLCAVAFVLGLLAISIVPALRAIIGRFA</sequence>
<dbReference type="Proteomes" id="UP000025241">
    <property type="component" value="Chromosome I"/>
</dbReference>
<evidence type="ECO:0000313" key="3">
    <source>
        <dbReference type="Proteomes" id="UP000025241"/>
    </source>
</evidence>
<gene>
    <name evidence="2" type="ORF">PKB_1731</name>
</gene>
<organism evidence="2 3">
    <name type="scientific">Pseudomonas knackmussii (strain DSM 6978 / CCUG 54928 / LMG 23759 / B13)</name>
    <dbReference type="NCBI Taxonomy" id="1301098"/>
    <lineage>
        <taxon>Bacteria</taxon>
        <taxon>Pseudomonadati</taxon>
        <taxon>Pseudomonadota</taxon>
        <taxon>Gammaproteobacteria</taxon>
        <taxon>Pseudomonadales</taxon>
        <taxon>Pseudomonadaceae</taxon>
        <taxon>Pseudomonas</taxon>
    </lineage>
</organism>
<dbReference type="KEGG" id="pkc:PKB_1731"/>
<dbReference type="AlphaFoldDB" id="A0A024HES2"/>
<reference evidence="2 3" key="2">
    <citation type="submission" date="2014-05" db="EMBL/GenBank/DDBJ databases">
        <title>Genome sequence of the 3-chlorobenzoate degrading bacterium Pseudomonas knackmussii B13 shows multiple evidence for horizontal gene transfer.</title>
        <authorList>
            <person name="Miyazaki R."/>
            <person name="Bertelli C."/>
            <person name="Falquet L."/>
            <person name="Robinson-Rechavi M."/>
            <person name="Gharib W."/>
            <person name="Roy S."/>
            <person name="Van der Meer J.R."/>
        </authorList>
    </citation>
    <scope>NUCLEOTIDE SEQUENCE [LARGE SCALE GENOMIC DNA]</scope>
    <source>
        <strain evidence="2 3">B13</strain>
    </source>
</reference>
<dbReference type="STRING" id="1301098.PKB_1731"/>
<accession>A0A024HES2</accession>
<name>A0A024HES2_PSEKB</name>